<dbReference type="AlphaFoldDB" id="A0A3M7MDJ5"/>
<feature type="compositionally biased region" description="Polar residues" evidence="5">
    <location>
        <begin position="75"/>
        <end position="90"/>
    </location>
</feature>
<keyword evidence="4" id="KW-0472">Membrane</keyword>
<keyword evidence="3" id="KW-1133">Transmembrane helix</keyword>
<evidence type="ECO:0000256" key="2">
    <source>
        <dbReference type="ARBA" id="ARBA00022692"/>
    </source>
</evidence>
<dbReference type="EMBL" id="KE747833">
    <property type="protein sequence ID" value="RMZ72586.1"/>
    <property type="molecule type" value="Genomic_DNA"/>
</dbReference>
<dbReference type="GO" id="GO:0034993">
    <property type="term" value="C:meiotic nuclear membrane microtubule tethering complex"/>
    <property type="evidence" value="ECO:0007669"/>
    <property type="project" value="TreeGrafter"/>
</dbReference>
<proteinExistence type="predicted"/>
<organism evidence="7 8">
    <name type="scientific">Pyrenophora seminiperda CCB06</name>
    <dbReference type="NCBI Taxonomy" id="1302712"/>
    <lineage>
        <taxon>Eukaryota</taxon>
        <taxon>Fungi</taxon>
        <taxon>Dikarya</taxon>
        <taxon>Ascomycota</taxon>
        <taxon>Pezizomycotina</taxon>
        <taxon>Dothideomycetes</taxon>
        <taxon>Pleosporomycetidae</taxon>
        <taxon>Pleosporales</taxon>
        <taxon>Pleosporineae</taxon>
        <taxon>Pleosporaceae</taxon>
        <taxon>Pyrenophora</taxon>
    </lineage>
</organism>
<dbReference type="Proteomes" id="UP000265663">
    <property type="component" value="Unassembled WGS sequence"/>
</dbReference>
<keyword evidence="8" id="KW-1185">Reference proteome</keyword>
<dbReference type="Gene3D" id="2.60.120.260">
    <property type="entry name" value="Galactose-binding domain-like"/>
    <property type="match status" value="1"/>
</dbReference>
<evidence type="ECO:0000313" key="8">
    <source>
        <dbReference type="Proteomes" id="UP000265663"/>
    </source>
</evidence>
<evidence type="ECO:0000256" key="5">
    <source>
        <dbReference type="SAM" id="MobiDB-lite"/>
    </source>
</evidence>
<feature type="compositionally biased region" description="Acidic residues" evidence="5">
    <location>
        <begin position="92"/>
        <end position="114"/>
    </location>
</feature>
<dbReference type="PANTHER" id="PTHR12911">
    <property type="entry name" value="SAD1/UNC-84-LIKE PROTEIN-RELATED"/>
    <property type="match status" value="1"/>
</dbReference>
<keyword evidence="2" id="KW-0812">Transmembrane</keyword>
<feature type="compositionally biased region" description="Polar residues" evidence="5">
    <location>
        <begin position="231"/>
        <end position="251"/>
    </location>
</feature>
<feature type="region of interest" description="Disordered" evidence="5">
    <location>
        <begin position="229"/>
        <end position="316"/>
    </location>
</feature>
<dbReference type="InterPro" id="IPR045119">
    <property type="entry name" value="SUN1-5"/>
</dbReference>
<dbReference type="InterPro" id="IPR012919">
    <property type="entry name" value="SUN_dom"/>
</dbReference>
<feature type="compositionally biased region" description="Low complexity" evidence="5">
    <location>
        <begin position="290"/>
        <end position="306"/>
    </location>
</feature>
<dbReference type="Pfam" id="PF07738">
    <property type="entry name" value="Sad1_UNC"/>
    <property type="match status" value="1"/>
</dbReference>
<evidence type="ECO:0000256" key="3">
    <source>
        <dbReference type="ARBA" id="ARBA00022989"/>
    </source>
</evidence>
<dbReference type="PANTHER" id="PTHR12911:SF8">
    <property type="entry name" value="KLAROID PROTEIN-RELATED"/>
    <property type="match status" value="1"/>
</dbReference>
<feature type="compositionally biased region" description="Low complexity" evidence="5">
    <location>
        <begin position="18"/>
        <end position="42"/>
    </location>
</feature>
<evidence type="ECO:0000313" key="7">
    <source>
        <dbReference type="EMBL" id="RMZ72586.1"/>
    </source>
</evidence>
<evidence type="ECO:0000256" key="1">
    <source>
        <dbReference type="ARBA" id="ARBA00004370"/>
    </source>
</evidence>
<comment type="subcellular location">
    <subcellularLocation>
        <location evidence="1">Membrane</location>
    </subcellularLocation>
</comment>
<gene>
    <name evidence="7" type="ORF">GMOD_00007594</name>
</gene>
<sequence length="816" mass="90320">MASRPNADEPTPYRRSSRISARASSVAAESASAVTSVTTSAVKRNKTTLTKVPARRSNAYGASGRVGNPDKLTDAPTTGFAQAFQNQRGQTIDDENNEDSEQEKDTSGETDELAGEPMSAFSKQSRHAGQFAPSSKSKAAPGYSFIDSDNLSASEDDFTPSVGNTTKSFGPSHEAGMLASRDPLAGYELPYESLLGKPVAPVQKPVARMSNGLRSRPSTTVPAQIPAPIKTSLQAKTPTQVKTPTQASMRSQAQLKPAPAQARARAGARATPAVPEPSVDELMIEEQHGPPSSQPRSQSQSSLQQPPRRRPHQKDAAELNAWVGDVEASESSESSYDGGDAPVCAPVWNRKRIMAWVFWGLMMTLLLRSSVSSMMATEDAESVPRTPGLFKAVGARVGYTYDKIAEYIAPPNGRSPIEIEIDRVRAYRANGEDHFLWDRMSKMDENNKKHVSQVRTELLELKDQLPDFMIMRREKDGSVKISDEFWHALLSKARSSEGDTEWARFLADSKSKLRDLLDPSLLHERAHTDTIAKAVTRDEFVRHMEKQYQNITERIDKKFEESIRTQSALIKTMVQTEARKSMMEQIHLHALAQANLVANYETHLTKPNYFSTGLGAVIDPDMTSATFHMRPGWFATLRRRYSWTRYRVNPPTAALTKWNEAGDCWCATQASGGEAQLAVQLGQPVIPKQITIEHIPMSMVPARNISNAPRDMELWVQTDGPINPYYSHSQVSCKDPPPKSISSAVGWKCLGSFKYNIYGSNHLQTFDLAGEPSEPIRNTILRVTSNWGAHHTCLYQVRLHGTDAERNYEYPVGLMD</sequence>
<name>A0A3M7MDJ5_9PLEO</name>
<feature type="compositionally biased region" description="Low complexity" evidence="5">
    <location>
        <begin position="252"/>
        <end position="273"/>
    </location>
</feature>
<feature type="domain" description="SUN" evidence="6">
    <location>
        <begin position="615"/>
        <end position="804"/>
    </location>
</feature>
<protein>
    <submittedName>
        <fullName evidence="7">Spindle pole body-associated sad1</fullName>
    </submittedName>
</protein>
<evidence type="ECO:0000256" key="4">
    <source>
        <dbReference type="ARBA" id="ARBA00023136"/>
    </source>
</evidence>
<dbReference type="OrthoDB" id="342281at2759"/>
<feature type="region of interest" description="Disordered" evidence="5">
    <location>
        <begin position="1"/>
        <end position="177"/>
    </location>
</feature>
<accession>A0A3M7MDJ5</accession>
<dbReference type="GO" id="GO:0043495">
    <property type="term" value="F:protein-membrane adaptor activity"/>
    <property type="evidence" value="ECO:0007669"/>
    <property type="project" value="TreeGrafter"/>
</dbReference>
<reference evidence="7 8" key="1">
    <citation type="journal article" date="2014" name="PLoS ONE">
        <title>De novo Genome Assembly of the Fungal Plant Pathogen Pyrenophora semeniperda.</title>
        <authorList>
            <person name="Soliai M.M."/>
            <person name="Meyer S.E."/>
            <person name="Udall J.A."/>
            <person name="Elzinga D.E."/>
            <person name="Hermansen R.A."/>
            <person name="Bodily P.M."/>
            <person name="Hart A.A."/>
            <person name="Coleman C.E."/>
        </authorList>
    </citation>
    <scope>NUCLEOTIDE SEQUENCE [LARGE SCALE GENOMIC DNA]</scope>
    <source>
        <strain evidence="7 8">CCB06</strain>
        <tissue evidence="7">Mycelium</tissue>
    </source>
</reference>
<evidence type="ECO:0000259" key="6">
    <source>
        <dbReference type="PROSITE" id="PS51469"/>
    </source>
</evidence>
<dbReference type="PROSITE" id="PS51469">
    <property type="entry name" value="SUN"/>
    <property type="match status" value="1"/>
</dbReference>